<dbReference type="SMART" id="SM00871">
    <property type="entry name" value="AraC_E_bind"/>
    <property type="match status" value="1"/>
</dbReference>
<evidence type="ECO:0000313" key="3">
    <source>
        <dbReference type="Proteomes" id="UP001200145"/>
    </source>
</evidence>
<dbReference type="Pfam" id="PF06445">
    <property type="entry name" value="GyrI-like"/>
    <property type="match status" value="1"/>
</dbReference>
<proteinExistence type="predicted"/>
<dbReference type="InterPro" id="IPR010499">
    <property type="entry name" value="AraC_E-bd"/>
</dbReference>
<reference evidence="2 3" key="1">
    <citation type="submission" date="2022-01" db="EMBL/GenBank/DDBJ databases">
        <title>Flavihumibacter sp. nov., isolated from sediment of a river.</title>
        <authorList>
            <person name="Liu H."/>
        </authorList>
    </citation>
    <scope>NUCLEOTIDE SEQUENCE [LARGE SCALE GENOMIC DNA]</scope>
    <source>
        <strain evidence="2 3">RY-1</strain>
    </source>
</reference>
<organism evidence="2 3">
    <name type="scientific">Flavihumibacter fluminis</name>
    <dbReference type="NCBI Taxonomy" id="2909236"/>
    <lineage>
        <taxon>Bacteria</taxon>
        <taxon>Pseudomonadati</taxon>
        <taxon>Bacteroidota</taxon>
        <taxon>Chitinophagia</taxon>
        <taxon>Chitinophagales</taxon>
        <taxon>Chitinophagaceae</taxon>
        <taxon>Flavihumibacter</taxon>
    </lineage>
</organism>
<evidence type="ECO:0000259" key="1">
    <source>
        <dbReference type="SMART" id="SM00871"/>
    </source>
</evidence>
<sequence>MFSRIETIEARKLAGKQISMSLINNQTSSLWGAFMPLRSQIRERIGTALYSLQVYPANYFSNFDPATTFTKWALTEVGSLENLPEGIEPFMLPAGTYAVFIHKGNTSSFPNTLQFIFTNWLPGSGYQLDNRPHFEILGDRYKNNDPDSEEEVWIPIKEL</sequence>
<dbReference type="RefSeq" id="WP_234866470.1">
    <property type="nucleotide sequence ID" value="NZ_JAKEVY010000003.1"/>
</dbReference>
<evidence type="ECO:0000313" key="2">
    <source>
        <dbReference type="EMBL" id="MCF1715517.1"/>
    </source>
</evidence>
<dbReference type="Gene3D" id="3.20.80.10">
    <property type="entry name" value="Regulatory factor, effector binding domain"/>
    <property type="match status" value="1"/>
</dbReference>
<name>A0ABS9BIY1_9BACT</name>
<accession>A0ABS9BIY1</accession>
<dbReference type="InterPro" id="IPR029442">
    <property type="entry name" value="GyrI-like"/>
</dbReference>
<dbReference type="EMBL" id="JAKEVY010000003">
    <property type="protein sequence ID" value="MCF1715517.1"/>
    <property type="molecule type" value="Genomic_DNA"/>
</dbReference>
<dbReference type="SUPFAM" id="SSF55136">
    <property type="entry name" value="Probable bacterial effector-binding domain"/>
    <property type="match status" value="1"/>
</dbReference>
<protein>
    <submittedName>
        <fullName evidence="2">GyrI-like domain-containing protein</fullName>
    </submittedName>
</protein>
<dbReference type="Proteomes" id="UP001200145">
    <property type="component" value="Unassembled WGS sequence"/>
</dbReference>
<gene>
    <name evidence="2" type="ORF">L0U88_12845</name>
</gene>
<keyword evidence="3" id="KW-1185">Reference proteome</keyword>
<feature type="domain" description="AraC effector-binding" evidence="1">
    <location>
        <begin position="1"/>
        <end position="157"/>
    </location>
</feature>
<comment type="caution">
    <text evidence="2">The sequence shown here is derived from an EMBL/GenBank/DDBJ whole genome shotgun (WGS) entry which is preliminary data.</text>
</comment>
<dbReference type="InterPro" id="IPR011256">
    <property type="entry name" value="Reg_factor_effector_dom_sf"/>
</dbReference>